<dbReference type="EMBL" id="JAAALK010000284">
    <property type="protein sequence ID" value="KAG8068158.1"/>
    <property type="molecule type" value="Genomic_DNA"/>
</dbReference>
<sequence>MAKVVFFAALLAALVAVSVAQAQLGESERMMRFRDIQCLQEVQESSLDACRQVLDRQLTGRERFHPMFRQGAMGQRLQCCQQLQDVSRQCRCSAIRRMVRDYEQSMPSMEEGYYGEGSEEEEQGQGYYGDESSSQQQQEQQEQGYYGERSWEQQQQQRGGERSGCGCSHHAAEHGELQQQQQRGGERSGCGCSHHAAEHGEQQQQQPRMTRVRLIRAKQYAAQLPAMCRIEPQQCNIFAAGQN</sequence>
<feature type="region of interest" description="Disordered" evidence="3">
    <location>
        <begin position="106"/>
        <end position="153"/>
    </location>
</feature>
<evidence type="ECO:0000256" key="2">
    <source>
        <dbReference type="ARBA" id="ARBA00022525"/>
    </source>
</evidence>
<reference evidence="6" key="2">
    <citation type="submission" date="2021-02" db="EMBL/GenBank/DDBJ databases">
        <authorList>
            <person name="Kimball J.A."/>
            <person name="Haas M.W."/>
            <person name="Macchietto M."/>
            <person name="Kono T."/>
            <person name="Duquette J."/>
            <person name="Shao M."/>
        </authorList>
    </citation>
    <scope>NUCLEOTIDE SEQUENCE</scope>
    <source>
        <tissue evidence="6">Fresh leaf tissue</tissue>
    </source>
</reference>
<keyword evidence="7" id="KW-1185">Reference proteome</keyword>
<keyword evidence="4" id="KW-0732">Signal</keyword>
<accession>A0A8J5SAS6</accession>
<comment type="subcellular location">
    <subcellularLocation>
        <location evidence="1">Secreted</location>
    </subcellularLocation>
</comment>
<dbReference type="OrthoDB" id="653963at2759"/>
<evidence type="ECO:0000313" key="6">
    <source>
        <dbReference type="EMBL" id="KAG8068158.1"/>
    </source>
</evidence>
<evidence type="ECO:0000256" key="1">
    <source>
        <dbReference type="ARBA" id="ARBA00004613"/>
    </source>
</evidence>
<dbReference type="PANTHER" id="PTHR34481">
    <property type="entry name" value="TRYPSIN/FACTOR XIIA INHIBITOR-RELATED"/>
    <property type="match status" value="1"/>
</dbReference>
<comment type="caution">
    <text evidence="6">The sequence shown here is derived from an EMBL/GenBank/DDBJ whole genome shotgun (WGS) entry which is preliminary data.</text>
</comment>
<dbReference type="GO" id="GO:0019863">
    <property type="term" value="F:IgE binding"/>
    <property type="evidence" value="ECO:0007669"/>
    <property type="project" value="UniProtKB-ARBA"/>
</dbReference>
<name>A0A8J5SAS6_ZIZPA</name>
<evidence type="ECO:0000256" key="3">
    <source>
        <dbReference type="SAM" id="MobiDB-lite"/>
    </source>
</evidence>
<dbReference type="SMART" id="SM00499">
    <property type="entry name" value="AAI"/>
    <property type="match status" value="1"/>
</dbReference>
<proteinExistence type="predicted"/>
<evidence type="ECO:0000313" key="7">
    <source>
        <dbReference type="Proteomes" id="UP000729402"/>
    </source>
</evidence>
<feature type="domain" description="Bifunctional inhibitor/plant lipid transfer protein/seed storage helical" evidence="5">
    <location>
        <begin position="50"/>
        <end position="235"/>
    </location>
</feature>
<feature type="region of interest" description="Disordered" evidence="3">
    <location>
        <begin position="174"/>
        <end position="209"/>
    </location>
</feature>
<feature type="compositionally biased region" description="Low complexity" evidence="3">
    <location>
        <begin position="177"/>
        <end position="194"/>
    </location>
</feature>
<feature type="chain" id="PRO_5035299208" description="Bifunctional inhibitor/plant lipid transfer protein/seed storage helical domain-containing protein" evidence="4">
    <location>
        <begin position="23"/>
        <end position="243"/>
    </location>
</feature>
<gene>
    <name evidence="6" type="ORF">GUJ93_ZPchr0005g15575</name>
</gene>
<dbReference type="AlphaFoldDB" id="A0A8J5SAS6"/>
<reference evidence="6" key="1">
    <citation type="journal article" date="2021" name="bioRxiv">
        <title>Whole Genome Assembly and Annotation of Northern Wild Rice, Zizania palustris L., Supports a Whole Genome Duplication in the Zizania Genus.</title>
        <authorList>
            <person name="Haas M."/>
            <person name="Kono T."/>
            <person name="Macchietto M."/>
            <person name="Millas R."/>
            <person name="McGilp L."/>
            <person name="Shao M."/>
            <person name="Duquette J."/>
            <person name="Hirsch C.N."/>
            <person name="Kimball J."/>
        </authorList>
    </citation>
    <scope>NUCLEOTIDE SEQUENCE</scope>
    <source>
        <tissue evidence="6">Fresh leaf tissue</tissue>
    </source>
</reference>
<dbReference type="GO" id="GO:0005576">
    <property type="term" value="C:extracellular region"/>
    <property type="evidence" value="ECO:0007669"/>
    <property type="project" value="UniProtKB-SubCell"/>
</dbReference>
<dbReference type="Proteomes" id="UP000729402">
    <property type="component" value="Unassembled WGS sequence"/>
</dbReference>
<dbReference type="PANTHER" id="PTHR34481:SF9">
    <property type="entry name" value="19 KDA GLOBULIN"/>
    <property type="match status" value="1"/>
</dbReference>
<feature type="signal peptide" evidence="4">
    <location>
        <begin position="1"/>
        <end position="22"/>
    </location>
</feature>
<keyword evidence="2" id="KW-0964">Secreted</keyword>
<evidence type="ECO:0000256" key="4">
    <source>
        <dbReference type="SAM" id="SignalP"/>
    </source>
</evidence>
<protein>
    <recommendedName>
        <fullName evidence="5">Bifunctional inhibitor/plant lipid transfer protein/seed storage helical domain-containing protein</fullName>
    </recommendedName>
</protein>
<evidence type="ECO:0000259" key="5">
    <source>
        <dbReference type="SMART" id="SM00499"/>
    </source>
</evidence>
<organism evidence="6 7">
    <name type="scientific">Zizania palustris</name>
    <name type="common">Northern wild rice</name>
    <dbReference type="NCBI Taxonomy" id="103762"/>
    <lineage>
        <taxon>Eukaryota</taxon>
        <taxon>Viridiplantae</taxon>
        <taxon>Streptophyta</taxon>
        <taxon>Embryophyta</taxon>
        <taxon>Tracheophyta</taxon>
        <taxon>Spermatophyta</taxon>
        <taxon>Magnoliopsida</taxon>
        <taxon>Liliopsida</taxon>
        <taxon>Poales</taxon>
        <taxon>Poaceae</taxon>
        <taxon>BOP clade</taxon>
        <taxon>Oryzoideae</taxon>
        <taxon>Oryzeae</taxon>
        <taxon>Zizaniinae</taxon>
        <taxon>Zizania</taxon>
    </lineage>
</organism>
<dbReference type="InterPro" id="IPR016140">
    <property type="entry name" value="Bifunc_inhib/LTP/seed_store"/>
</dbReference>
<feature type="compositionally biased region" description="Low complexity" evidence="3">
    <location>
        <begin position="124"/>
        <end position="153"/>
    </location>
</feature>